<dbReference type="Pfam" id="PF09678">
    <property type="entry name" value="Caa3_CtaG"/>
    <property type="match status" value="1"/>
</dbReference>
<feature type="transmembrane region" description="Helical" evidence="7">
    <location>
        <begin position="163"/>
        <end position="180"/>
    </location>
</feature>
<feature type="transmembrane region" description="Helical" evidence="7">
    <location>
        <begin position="20"/>
        <end position="37"/>
    </location>
</feature>
<feature type="region of interest" description="Disordered" evidence="6">
    <location>
        <begin position="286"/>
        <end position="307"/>
    </location>
</feature>
<feature type="transmembrane region" description="Helical" evidence="7">
    <location>
        <begin position="240"/>
        <end position="262"/>
    </location>
</feature>
<proteinExistence type="predicted"/>
<evidence type="ECO:0000256" key="1">
    <source>
        <dbReference type="ARBA" id="ARBA00004651"/>
    </source>
</evidence>
<evidence type="ECO:0000313" key="9">
    <source>
        <dbReference type="Proteomes" id="UP000298860"/>
    </source>
</evidence>
<dbReference type="AlphaFoldDB" id="A0A4D4JD24"/>
<evidence type="ECO:0000256" key="2">
    <source>
        <dbReference type="ARBA" id="ARBA00022475"/>
    </source>
</evidence>
<keyword evidence="5 7" id="KW-0472">Membrane</keyword>
<keyword evidence="2" id="KW-1003">Cell membrane</keyword>
<dbReference type="GO" id="GO:0005886">
    <property type="term" value="C:plasma membrane"/>
    <property type="evidence" value="ECO:0007669"/>
    <property type="project" value="UniProtKB-SubCell"/>
</dbReference>
<evidence type="ECO:0008006" key="10">
    <source>
        <dbReference type="Google" id="ProtNLM"/>
    </source>
</evidence>
<keyword evidence="4 7" id="KW-1133">Transmembrane helix</keyword>
<evidence type="ECO:0000256" key="3">
    <source>
        <dbReference type="ARBA" id="ARBA00022692"/>
    </source>
</evidence>
<evidence type="ECO:0000256" key="4">
    <source>
        <dbReference type="ARBA" id="ARBA00022989"/>
    </source>
</evidence>
<organism evidence="8 9">
    <name type="scientific">Gandjariella thermophila</name>
    <dbReference type="NCBI Taxonomy" id="1931992"/>
    <lineage>
        <taxon>Bacteria</taxon>
        <taxon>Bacillati</taxon>
        <taxon>Actinomycetota</taxon>
        <taxon>Actinomycetes</taxon>
        <taxon>Pseudonocardiales</taxon>
        <taxon>Pseudonocardiaceae</taxon>
        <taxon>Gandjariella</taxon>
    </lineage>
</organism>
<dbReference type="Proteomes" id="UP000298860">
    <property type="component" value="Unassembled WGS sequence"/>
</dbReference>
<keyword evidence="9" id="KW-1185">Reference proteome</keyword>
<comment type="caution">
    <text evidence="8">The sequence shown here is derived from an EMBL/GenBank/DDBJ whole genome shotgun (WGS) entry which is preliminary data.</text>
</comment>
<feature type="transmembrane region" description="Helical" evidence="7">
    <location>
        <begin position="81"/>
        <end position="101"/>
    </location>
</feature>
<evidence type="ECO:0000313" key="8">
    <source>
        <dbReference type="EMBL" id="GDY32279.1"/>
    </source>
</evidence>
<protein>
    <recommendedName>
        <fullName evidence="10">Copper resistance protein D</fullName>
    </recommendedName>
</protein>
<sequence>MSGAEPLTWRAALTVWDMPLPAAVLLVLAAALYLWGVTRAARWPWPNTVSFLAGLLVTAVAVGGSVGVYSHVLFVMHMVQHLALIAVAPILLVLGHPLELLRRTTTGRPRDLLRRAGRSRVVTVVTHPLVVFVCYAVVVFGTHLTGFQQGAMTVPALHPAEEVLYLASGYLLALLVLGDGPLPRRFPYLMRVVLLLVGMVVDTVVGVTLLMTTHEPFPAYAEMARTWGPDPLTDLHWGGALMWVGGDGLMTALAIVVIAAWLRSSEGGDLGPWLEAARRSALLGTGAGEGAGADRDTAPAGTADIDEDEEALRAYNAMLARLSATERDQHRRGPDAGTDRGRPRRPPSTE</sequence>
<name>A0A4D4JD24_9PSEU</name>
<evidence type="ECO:0000256" key="6">
    <source>
        <dbReference type="SAM" id="MobiDB-lite"/>
    </source>
</evidence>
<reference evidence="9" key="1">
    <citation type="submission" date="2019-04" db="EMBL/GenBank/DDBJ databases">
        <title>Draft genome sequence of Pseudonocardiaceae bacterium SL3-2-4.</title>
        <authorList>
            <person name="Ningsih F."/>
            <person name="Yokota A."/>
            <person name="Sakai Y."/>
            <person name="Nanatani K."/>
            <person name="Yabe S."/>
            <person name="Oetari A."/>
            <person name="Sjamsuridzal W."/>
        </authorList>
    </citation>
    <scope>NUCLEOTIDE SEQUENCE [LARGE SCALE GENOMIC DNA]</scope>
    <source>
        <strain evidence="9">SL3-2-4</strain>
    </source>
</reference>
<dbReference type="InterPro" id="IPR019108">
    <property type="entry name" value="Caa3_assmbl_CtaG-rel"/>
</dbReference>
<feature type="transmembrane region" description="Helical" evidence="7">
    <location>
        <begin position="121"/>
        <end position="143"/>
    </location>
</feature>
<feature type="transmembrane region" description="Helical" evidence="7">
    <location>
        <begin position="49"/>
        <end position="69"/>
    </location>
</feature>
<accession>A0A4D4JD24</accession>
<evidence type="ECO:0000256" key="5">
    <source>
        <dbReference type="ARBA" id="ARBA00023136"/>
    </source>
</evidence>
<gene>
    <name evidence="8" type="ORF">GTS_39120</name>
</gene>
<feature type="compositionally biased region" description="Basic and acidic residues" evidence="6">
    <location>
        <begin position="324"/>
        <end position="341"/>
    </location>
</feature>
<keyword evidence="3 7" id="KW-0812">Transmembrane</keyword>
<feature type="region of interest" description="Disordered" evidence="6">
    <location>
        <begin position="322"/>
        <end position="350"/>
    </location>
</feature>
<evidence type="ECO:0000256" key="7">
    <source>
        <dbReference type="SAM" id="Phobius"/>
    </source>
</evidence>
<comment type="subcellular location">
    <subcellularLocation>
        <location evidence="1">Cell membrane</location>
        <topology evidence="1">Multi-pass membrane protein</topology>
    </subcellularLocation>
</comment>
<feature type="transmembrane region" description="Helical" evidence="7">
    <location>
        <begin position="192"/>
        <end position="211"/>
    </location>
</feature>
<dbReference type="RefSeq" id="WP_137815303.1">
    <property type="nucleotide sequence ID" value="NZ_BJFL01000022.1"/>
</dbReference>
<dbReference type="OrthoDB" id="5241646at2"/>
<dbReference type="EMBL" id="BJFL01000022">
    <property type="protein sequence ID" value="GDY32279.1"/>
    <property type="molecule type" value="Genomic_DNA"/>
</dbReference>